<dbReference type="GeneID" id="36622927"/>
<evidence type="ECO:0000313" key="7">
    <source>
        <dbReference type="EMBL" id="PTB48252.1"/>
    </source>
</evidence>
<evidence type="ECO:0000259" key="6">
    <source>
        <dbReference type="PROSITE" id="PS50048"/>
    </source>
</evidence>
<dbReference type="InterPro" id="IPR007219">
    <property type="entry name" value="XnlR_reg_dom"/>
</dbReference>
<dbReference type="InterPro" id="IPR050815">
    <property type="entry name" value="TF_fung"/>
</dbReference>
<dbReference type="CDD" id="cd12148">
    <property type="entry name" value="fungal_TF_MHR"/>
    <property type="match status" value="1"/>
</dbReference>
<dbReference type="GO" id="GO:0000981">
    <property type="term" value="F:DNA-binding transcription factor activity, RNA polymerase II-specific"/>
    <property type="evidence" value="ECO:0007669"/>
    <property type="project" value="InterPro"/>
</dbReference>
<dbReference type="EMBL" id="KZ679701">
    <property type="protein sequence ID" value="PTB48252.1"/>
    <property type="molecule type" value="Genomic_DNA"/>
</dbReference>
<dbReference type="PANTHER" id="PTHR47338">
    <property type="entry name" value="ZN(II)2CYS6 TRANSCRIPTION FACTOR (EUROFUNG)-RELATED"/>
    <property type="match status" value="1"/>
</dbReference>
<evidence type="ECO:0000256" key="2">
    <source>
        <dbReference type="ARBA" id="ARBA00022723"/>
    </source>
</evidence>
<sequence>MSSNLPSPESAEGPTRERADNVCLSCRRKKKKCDKALPKCLHCQRLRIQCVYEDAADSVPVIEEFRQLRKRLKLFEEMLVPGASRVSRSTHSAADPDPAEIESQMGPIEYEADFISRLDALASKLNVGEEVYQLLQSHPGEIYRALSLYFDNVHKWIPIMSQKLFYSKMTDFSKTKRPDFAILLLSILLSIHCPATGTAPEPLYKATRSIFWSLNATIDASLEMIQAGLLLSCYEYGFGMYKECYKTIGTCARMGHWMDLQDEKPPSDRLRYSDEWIRVAERCNVWWALVIRDRFEHRLITTHDSDRALTDALTCRSTMLHDATFSKPFAINQASMPQHLPFEAFDLDPSYSRLGDAVLTQDEEPGVFGYQAKAWCLFDRTVSFRHSLATDHAQDHLGDEKYQLDIELQQLMRTLVERSGGTMCGYCEPSAITLVSLLLLHSRHPPLTADDLCKGDVKGFPPSCRVASALVVKTIVRMVVDVADTINNHYRKINIISFPPTYCHVIYRATLELISFRDDMDEAEWTTALETLREATWNYGRRWQAAAKHLEAVDNVLSDLLSDSPSTFNYFQPIQNDPCLVALLSK</sequence>
<dbReference type="PANTHER" id="PTHR47338:SF20">
    <property type="entry name" value="ZN(II)2CYS6 TRANSCRIPTION FACTOR (EUROFUNG)"/>
    <property type="match status" value="1"/>
</dbReference>
<dbReference type="PROSITE" id="PS50048">
    <property type="entry name" value="ZN2_CY6_FUNGAL_2"/>
    <property type="match status" value="1"/>
</dbReference>
<dbReference type="GO" id="GO:0006351">
    <property type="term" value="P:DNA-templated transcription"/>
    <property type="evidence" value="ECO:0007669"/>
    <property type="project" value="InterPro"/>
</dbReference>
<keyword evidence="5" id="KW-0539">Nucleus</keyword>
<name>A0A2T3ZTX3_TRIHA</name>
<dbReference type="Pfam" id="PF00172">
    <property type="entry name" value="Zn_clus"/>
    <property type="match status" value="1"/>
</dbReference>
<proteinExistence type="predicted"/>
<dbReference type="STRING" id="983964.A0A2T3ZTX3"/>
<comment type="subcellular location">
    <subcellularLocation>
        <location evidence="1">Nucleus</location>
    </subcellularLocation>
</comment>
<dbReference type="RefSeq" id="XP_024767929.1">
    <property type="nucleotide sequence ID" value="XM_024914361.1"/>
</dbReference>
<dbReference type="GO" id="GO:0005634">
    <property type="term" value="C:nucleus"/>
    <property type="evidence" value="ECO:0007669"/>
    <property type="project" value="UniProtKB-SubCell"/>
</dbReference>
<protein>
    <recommendedName>
        <fullName evidence="6">Zn(2)-C6 fungal-type domain-containing protein</fullName>
    </recommendedName>
</protein>
<evidence type="ECO:0000256" key="1">
    <source>
        <dbReference type="ARBA" id="ARBA00004123"/>
    </source>
</evidence>
<keyword evidence="3" id="KW-0805">Transcription regulation</keyword>
<dbReference type="SUPFAM" id="SSF57701">
    <property type="entry name" value="Zn2/Cys6 DNA-binding domain"/>
    <property type="match status" value="1"/>
</dbReference>
<dbReference type="AlphaFoldDB" id="A0A2T3ZTX3"/>
<keyword evidence="2" id="KW-0479">Metal-binding</keyword>
<dbReference type="Proteomes" id="UP000241690">
    <property type="component" value="Unassembled WGS sequence"/>
</dbReference>
<reference evidence="7 8" key="1">
    <citation type="submission" date="2016-07" db="EMBL/GenBank/DDBJ databases">
        <title>Multiple horizontal gene transfer events from other fungi enriched the ability of initially mycotrophic Trichoderma (Ascomycota) to feed on dead plant biomass.</title>
        <authorList>
            <consortium name="DOE Joint Genome Institute"/>
            <person name="Aerts A."/>
            <person name="Atanasova L."/>
            <person name="Chenthamara K."/>
            <person name="Zhang J."/>
            <person name="Grujic M."/>
            <person name="Henrissat B."/>
            <person name="Kuo A."/>
            <person name="Salamov A."/>
            <person name="Lipzen A."/>
            <person name="Labutti K."/>
            <person name="Barry K."/>
            <person name="Miao Y."/>
            <person name="Rahimi M.J."/>
            <person name="Shen Q."/>
            <person name="Grigoriev I.V."/>
            <person name="Kubicek C.P."/>
            <person name="Druzhinina I.S."/>
        </authorList>
    </citation>
    <scope>NUCLEOTIDE SEQUENCE [LARGE SCALE GENOMIC DNA]</scope>
    <source>
        <strain evidence="7 8">CBS 226.95</strain>
    </source>
</reference>
<keyword evidence="8" id="KW-1185">Reference proteome</keyword>
<dbReference type="InterPro" id="IPR036864">
    <property type="entry name" value="Zn2-C6_fun-type_DNA-bd_sf"/>
</dbReference>
<gene>
    <name evidence="7" type="ORF">M431DRAFT_331028</name>
</gene>
<evidence type="ECO:0000313" key="8">
    <source>
        <dbReference type="Proteomes" id="UP000241690"/>
    </source>
</evidence>
<dbReference type="Pfam" id="PF04082">
    <property type="entry name" value="Fungal_trans"/>
    <property type="match status" value="1"/>
</dbReference>
<keyword evidence="4" id="KW-0804">Transcription</keyword>
<evidence type="ECO:0000256" key="3">
    <source>
        <dbReference type="ARBA" id="ARBA00023015"/>
    </source>
</evidence>
<accession>A0A2T3ZTX3</accession>
<feature type="domain" description="Zn(2)-C6 fungal-type" evidence="6">
    <location>
        <begin position="22"/>
        <end position="52"/>
    </location>
</feature>
<organism evidence="7 8">
    <name type="scientific">Trichoderma harzianum CBS 226.95</name>
    <dbReference type="NCBI Taxonomy" id="983964"/>
    <lineage>
        <taxon>Eukaryota</taxon>
        <taxon>Fungi</taxon>
        <taxon>Dikarya</taxon>
        <taxon>Ascomycota</taxon>
        <taxon>Pezizomycotina</taxon>
        <taxon>Sordariomycetes</taxon>
        <taxon>Hypocreomycetidae</taxon>
        <taxon>Hypocreales</taxon>
        <taxon>Hypocreaceae</taxon>
        <taxon>Trichoderma</taxon>
    </lineage>
</organism>
<dbReference type="GO" id="GO:0003677">
    <property type="term" value="F:DNA binding"/>
    <property type="evidence" value="ECO:0007669"/>
    <property type="project" value="InterPro"/>
</dbReference>
<dbReference type="PROSITE" id="PS00463">
    <property type="entry name" value="ZN2_CY6_FUNGAL_1"/>
    <property type="match status" value="1"/>
</dbReference>
<evidence type="ECO:0000256" key="5">
    <source>
        <dbReference type="ARBA" id="ARBA00023242"/>
    </source>
</evidence>
<dbReference type="SMART" id="SM00066">
    <property type="entry name" value="GAL4"/>
    <property type="match status" value="1"/>
</dbReference>
<dbReference type="InterPro" id="IPR001138">
    <property type="entry name" value="Zn2Cys6_DnaBD"/>
</dbReference>
<evidence type="ECO:0000256" key="4">
    <source>
        <dbReference type="ARBA" id="ARBA00023163"/>
    </source>
</evidence>
<dbReference type="Gene3D" id="4.10.240.10">
    <property type="entry name" value="Zn(2)-C6 fungal-type DNA-binding domain"/>
    <property type="match status" value="1"/>
</dbReference>
<dbReference type="GO" id="GO:0008270">
    <property type="term" value="F:zinc ion binding"/>
    <property type="evidence" value="ECO:0007669"/>
    <property type="project" value="InterPro"/>
</dbReference>